<name>A0A0K8SM38_LYGHE</name>
<proteinExistence type="predicted"/>
<dbReference type="AlphaFoldDB" id="A0A0K8SM38"/>
<accession>A0A0K8SM38</accession>
<reference evidence="1" key="1">
    <citation type="submission" date="2014-09" db="EMBL/GenBank/DDBJ databases">
        <authorList>
            <person name="Magalhaes I.L.F."/>
            <person name="Oliveira U."/>
            <person name="Santos F.R."/>
            <person name="Vidigal T.H.D.A."/>
            <person name="Brescovit A.D."/>
            <person name="Santos A.J."/>
        </authorList>
    </citation>
    <scope>NUCLEOTIDE SEQUENCE</scope>
</reference>
<evidence type="ECO:0000313" key="1">
    <source>
        <dbReference type="EMBL" id="JAG54318.1"/>
    </source>
</evidence>
<protein>
    <submittedName>
        <fullName evidence="1">Uncharacterized protein</fullName>
    </submittedName>
</protein>
<organism evidence="1">
    <name type="scientific">Lygus hesperus</name>
    <name type="common">Western plant bug</name>
    <dbReference type="NCBI Taxonomy" id="30085"/>
    <lineage>
        <taxon>Eukaryota</taxon>
        <taxon>Metazoa</taxon>
        <taxon>Ecdysozoa</taxon>
        <taxon>Arthropoda</taxon>
        <taxon>Hexapoda</taxon>
        <taxon>Insecta</taxon>
        <taxon>Pterygota</taxon>
        <taxon>Neoptera</taxon>
        <taxon>Paraneoptera</taxon>
        <taxon>Hemiptera</taxon>
        <taxon>Heteroptera</taxon>
        <taxon>Panheteroptera</taxon>
        <taxon>Cimicomorpha</taxon>
        <taxon>Miridae</taxon>
        <taxon>Mirini</taxon>
        <taxon>Lygus</taxon>
    </lineage>
</organism>
<dbReference type="EMBL" id="GBRD01011506">
    <property type="protein sequence ID" value="JAG54318.1"/>
    <property type="molecule type" value="Transcribed_RNA"/>
</dbReference>
<feature type="non-terminal residue" evidence="1">
    <location>
        <position position="1"/>
    </location>
</feature>
<sequence>RPGEVRGTRNPQKSLLGRWFESVQGNSSQPSEQMLRSSDNLLCFGCTSSRTPRKPYEGGTVFCPQFQEVVLAGWARPCPSLDYLNRMRLLNTPVWDSDLGLGRSSVW</sequence>